<keyword evidence="3" id="KW-0808">Transferase</keyword>
<dbReference type="SUPFAM" id="SSF55604">
    <property type="entry name" value="Glucose permease domain IIB"/>
    <property type="match status" value="1"/>
</dbReference>
<evidence type="ECO:0000256" key="1">
    <source>
        <dbReference type="ARBA" id="ARBA00022448"/>
    </source>
</evidence>
<keyword evidence="4" id="KW-0598">Phosphotransferase system</keyword>
<gene>
    <name evidence="10" type="ORF">P7H09_05890</name>
</gene>
<dbReference type="GO" id="GO:0008982">
    <property type="term" value="F:protein-N(PI)-phosphohistidine-sugar phosphotransferase activity"/>
    <property type="evidence" value="ECO:0007669"/>
    <property type="project" value="InterPro"/>
</dbReference>
<dbReference type="AlphaFoldDB" id="A0AAP5JRW8"/>
<evidence type="ECO:0000313" key="11">
    <source>
        <dbReference type="Proteomes" id="UP001259239"/>
    </source>
</evidence>
<keyword evidence="5" id="KW-0812">Transmembrane</keyword>
<keyword evidence="6" id="KW-0418">Kinase</keyword>
<evidence type="ECO:0000256" key="7">
    <source>
        <dbReference type="ARBA" id="ARBA00022989"/>
    </source>
</evidence>
<evidence type="ECO:0000256" key="6">
    <source>
        <dbReference type="ARBA" id="ARBA00022777"/>
    </source>
</evidence>
<comment type="caution">
    <text evidence="10">The sequence shown here is derived from an EMBL/GenBank/DDBJ whole genome shotgun (WGS) entry which is preliminary data.</text>
</comment>
<keyword evidence="1" id="KW-0813">Transport</keyword>
<reference evidence="10" key="1">
    <citation type="journal article" date="2023" name="J. Vet. Diagn. Invest.">
        <title>Oxytetracycline-resistant Paenibacillus larvae identified in commercial beekeeping operations in Saskatchewan using pooled honey sampling.</title>
        <authorList>
            <person name="Obshta O."/>
            <person name="Zabrodski M.W."/>
            <person name="Soomro T."/>
            <person name="Wilson G."/>
            <person name="Masood F."/>
            <person name="Thebeau J."/>
            <person name="Silva M.C.B."/>
            <person name="Biganski S."/>
            <person name="Kozii I.V."/>
            <person name="Koziy R.V."/>
            <person name="Raza M.F."/>
            <person name="Jose M.S."/>
            <person name="Simko E."/>
            <person name="Wood S.C."/>
        </authorList>
    </citation>
    <scope>NUCLEOTIDE SEQUENCE</scope>
    <source>
        <strain evidence="10">PL001</strain>
    </source>
</reference>
<feature type="active site" description="Phosphocysteine intermediate; for EIIB activity" evidence="8">
    <location>
        <position position="26"/>
    </location>
</feature>
<dbReference type="Proteomes" id="UP001259239">
    <property type="component" value="Unassembled WGS sequence"/>
</dbReference>
<dbReference type="InterPro" id="IPR036878">
    <property type="entry name" value="Glu_permease_IIB"/>
</dbReference>
<dbReference type="InterPro" id="IPR001996">
    <property type="entry name" value="PTS_IIB_1"/>
</dbReference>
<evidence type="ECO:0000256" key="5">
    <source>
        <dbReference type="ARBA" id="ARBA00022692"/>
    </source>
</evidence>
<dbReference type="GO" id="GO:0009401">
    <property type="term" value="P:phosphoenolpyruvate-dependent sugar phosphotransferase system"/>
    <property type="evidence" value="ECO:0007669"/>
    <property type="project" value="UniProtKB-KW"/>
</dbReference>
<dbReference type="InterPro" id="IPR018113">
    <property type="entry name" value="PTrfase_EIIB_Cys"/>
</dbReference>
<organism evidence="10 11">
    <name type="scientific">Paenibacillus larvae</name>
    <dbReference type="NCBI Taxonomy" id="1464"/>
    <lineage>
        <taxon>Bacteria</taxon>
        <taxon>Bacillati</taxon>
        <taxon>Bacillota</taxon>
        <taxon>Bacilli</taxon>
        <taxon>Bacillales</taxon>
        <taxon>Paenibacillaceae</taxon>
        <taxon>Paenibacillus</taxon>
    </lineage>
</organism>
<evidence type="ECO:0000256" key="8">
    <source>
        <dbReference type="PROSITE-ProRule" id="PRU00421"/>
    </source>
</evidence>
<dbReference type="GO" id="GO:0016301">
    <property type="term" value="F:kinase activity"/>
    <property type="evidence" value="ECO:0007669"/>
    <property type="project" value="UniProtKB-KW"/>
</dbReference>
<dbReference type="RefSeq" id="WP_023483725.1">
    <property type="nucleotide sequence ID" value="NZ_CBCRXL010000009.1"/>
</dbReference>
<name>A0AAP5JRW8_9BACL</name>
<accession>A0AAP5JRW8</accession>
<keyword evidence="7" id="KW-0472">Membrane</keyword>
<evidence type="ECO:0000313" key="10">
    <source>
        <dbReference type="EMBL" id="MDT2250914.1"/>
    </source>
</evidence>
<evidence type="ECO:0000256" key="3">
    <source>
        <dbReference type="ARBA" id="ARBA00022679"/>
    </source>
</evidence>
<proteinExistence type="predicted"/>
<sequence>MDYNKVGIQVLELVGGKENINKLTHCAIRLRFEFHDAKSRKRKNRKTAGSYQCY</sequence>
<dbReference type="Gene3D" id="3.30.1360.60">
    <property type="entry name" value="Glucose permease domain IIB"/>
    <property type="match status" value="1"/>
</dbReference>
<keyword evidence="2" id="KW-0762">Sugar transport</keyword>
<protein>
    <submittedName>
        <fullName evidence="10">PTS transporter subunit EIIB</fullName>
    </submittedName>
</protein>
<feature type="domain" description="PTS EIIB type-1" evidence="9">
    <location>
        <begin position="4"/>
        <end position="54"/>
    </location>
</feature>
<evidence type="ECO:0000256" key="4">
    <source>
        <dbReference type="ARBA" id="ARBA00022683"/>
    </source>
</evidence>
<evidence type="ECO:0000259" key="9">
    <source>
        <dbReference type="PROSITE" id="PS51098"/>
    </source>
</evidence>
<dbReference type="EMBL" id="JARQGV010000004">
    <property type="protein sequence ID" value="MDT2250914.1"/>
    <property type="molecule type" value="Genomic_DNA"/>
</dbReference>
<evidence type="ECO:0000256" key="2">
    <source>
        <dbReference type="ARBA" id="ARBA00022597"/>
    </source>
</evidence>
<keyword evidence="7" id="KW-1133">Transmembrane helix</keyword>
<dbReference type="PROSITE" id="PS51098">
    <property type="entry name" value="PTS_EIIB_TYPE_1"/>
    <property type="match status" value="1"/>
</dbReference>
<dbReference type="Pfam" id="PF00367">
    <property type="entry name" value="PTS_EIIB"/>
    <property type="match status" value="1"/>
</dbReference>
<reference evidence="10" key="2">
    <citation type="submission" date="2023-03" db="EMBL/GenBank/DDBJ databases">
        <authorList>
            <person name="Obshta O."/>
            <person name="Zabrodski M.W."/>
            <person name="Soomro T."/>
            <person name="Wilson G."/>
            <person name="Masood F."/>
            <person name="Thebeau J."/>
            <person name="Bezerra Da Silva M.C."/>
            <person name="Raza F."/>
            <person name="Biganski S."/>
            <person name="Jose M."/>
            <person name="Camilli M."/>
            <person name="Kozii I.V."/>
            <person name="Kozii R.V."/>
            <person name="Simko E."/>
            <person name="Wood S.C."/>
        </authorList>
    </citation>
    <scope>NUCLEOTIDE SEQUENCE</scope>
    <source>
        <strain evidence="10">PL001</strain>
    </source>
</reference>